<sequence length="322" mass="36167">MKANISLPSSRQSGAKSHGLIYFIPGNPGVVEFYTDFLRSLRALLDKTEGDTAYDIYGRNLLGFRDADHEPFSSTNLPYELDAQVEGMWADIASKRHGINNDKPYNSVILIGHSIGAYVVVETFHRQSLNPKAGLNLKHGFLLFPTISYIARSPSGLKVTALQQSRYLPGVEENLHHIGKALLFFLPQSILEWVWANYLGFSGSAAAALAEWLKSRDGLWQAIHLGRSELKYVGKDKWDETFWDAVATAGRNGVAPKFFFFYGKHDHWVDDDLRDEFISRQRARGDAPGRPSLEVDTGDIAHAFCTKEGEHRTSMVYTVNMR</sequence>
<keyword evidence="2" id="KW-1185">Reference proteome</keyword>
<evidence type="ECO:0000313" key="1">
    <source>
        <dbReference type="EMBL" id="KAJ3483484.1"/>
    </source>
</evidence>
<comment type="caution">
    <text evidence="1">The sequence shown here is derived from an EMBL/GenBank/DDBJ whole genome shotgun (WGS) entry which is preliminary data.</text>
</comment>
<accession>A0ACC1QNH5</accession>
<evidence type="ECO:0000313" key="2">
    <source>
        <dbReference type="Proteomes" id="UP001148737"/>
    </source>
</evidence>
<dbReference type="Proteomes" id="UP001148737">
    <property type="component" value="Unassembled WGS sequence"/>
</dbReference>
<protein>
    <submittedName>
        <fullName evidence="1">Uncharacterized protein</fullName>
    </submittedName>
</protein>
<name>A0ACC1QNH5_9HYPO</name>
<gene>
    <name evidence="1" type="ORF">NLG97_g7294</name>
</gene>
<organism evidence="1 2">
    <name type="scientific">Lecanicillium saksenae</name>
    <dbReference type="NCBI Taxonomy" id="468837"/>
    <lineage>
        <taxon>Eukaryota</taxon>
        <taxon>Fungi</taxon>
        <taxon>Dikarya</taxon>
        <taxon>Ascomycota</taxon>
        <taxon>Pezizomycotina</taxon>
        <taxon>Sordariomycetes</taxon>
        <taxon>Hypocreomycetidae</taxon>
        <taxon>Hypocreales</taxon>
        <taxon>Cordycipitaceae</taxon>
        <taxon>Lecanicillium</taxon>
    </lineage>
</organism>
<proteinExistence type="predicted"/>
<dbReference type="EMBL" id="JANAKD010001095">
    <property type="protein sequence ID" value="KAJ3483484.1"/>
    <property type="molecule type" value="Genomic_DNA"/>
</dbReference>
<reference evidence="1" key="1">
    <citation type="submission" date="2022-07" db="EMBL/GenBank/DDBJ databases">
        <title>Genome Sequence of Lecanicillium saksenae.</title>
        <authorList>
            <person name="Buettner E."/>
        </authorList>
    </citation>
    <scope>NUCLEOTIDE SEQUENCE</scope>
    <source>
        <strain evidence="1">VT-O1</strain>
    </source>
</reference>